<dbReference type="SUPFAM" id="SSF89796">
    <property type="entry name" value="CoA-transferase family III (CaiB/BaiF)"/>
    <property type="match status" value="1"/>
</dbReference>
<dbReference type="PANTHER" id="PTHR48207:SF3">
    <property type="entry name" value="SUCCINATE--HYDROXYMETHYLGLUTARATE COA-TRANSFERASE"/>
    <property type="match status" value="1"/>
</dbReference>
<dbReference type="Gene3D" id="3.30.1540.10">
    <property type="entry name" value="formyl-coa transferase, domain 3"/>
    <property type="match status" value="1"/>
</dbReference>
<dbReference type="InterPro" id="IPR044855">
    <property type="entry name" value="CoA-Trfase_III_dom3_sf"/>
</dbReference>
<evidence type="ECO:0000256" key="1">
    <source>
        <dbReference type="ARBA" id="ARBA00022679"/>
    </source>
</evidence>
<name>A0ABD5E2A2_9ACTN</name>
<keyword evidence="1 3" id="KW-0808">Transferase</keyword>
<reference evidence="4" key="1">
    <citation type="submission" date="2023-07" db="EMBL/GenBank/DDBJ databases">
        <title>30 novel species of actinomycetes from the DSMZ collection.</title>
        <authorList>
            <person name="Nouioui I."/>
        </authorList>
    </citation>
    <scope>NUCLEOTIDE SEQUENCE [LARGE SCALE GENOMIC DNA]</scope>
    <source>
        <strain evidence="4">DSM 41982</strain>
    </source>
</reference>
<dbReference type="InterPro" id="IPR050483">
    <property type="entry name" value="CoA-transferase_III_domain"/>
</dbReference>
<evidence type="ECO:0000313" key="4">
    <source>
        <dbReference type="Proteomes" id="UP001183607"/>
    </source>
</evidence>
<dbReference type="EMBL" id="JAVRER010000007">
    <property type="protein sequence ID" value="MDT0415106.1"/>
    <property type="molecule type" value="Genomic_DNA"/>
</dbReference>
<accession>A0ABD5E2A2</accession>
<dbReference type="Gene3D" id="3.40.50.10540">
    <property type="entry name" value="Crotonobetainyl-coa:carnitine coa-transferase, domain 1"/>
    <property type="match status" value="1"/>
</dbReference>
<dbReference type="InterPro" id="IPR023606">
    <property type="entry name" value="CoA-Trfase_III_dom_1_sf"/>
</dbReference>
<evidence type="ECO:0000313" key="3">
    <source>
        <dbReference type="EMBL" id="MDT0415106.1"/>
    </source>
</evidence>
<feature type="region of interest" description="Disordered" evidence="2">
    <location>
        <begin position="358"/>
        <end position="377"/>
    </location>
</feature>
<dbReference type="GO" id="GO:0016740">
    <property type="term" value="F:transferase activity"/>
    <property type="evidence" value="ECO:0007669"/>
    <property type="project" value="UniProtKB-KW"/>
</dbReference>
<evidence type="ECO:0000256" key="2">
    <source>
        <dbReference type="SAM" id="MobiDB-lite"/>
    </source>
</evidence>
<sequence>MTPPRDDLPYQGLRVLDLSRVLAGPYCTALLADLGADVVKIEPPHGDDARHLGPFKEGESVYFAQLNRGKRSLALDLKDPADHALLLRLAERADVVVENFRPGVAARLGVDQETLRARDPRLVYASISGFGQSGPLREAPAYDLVVQAMSGLMAGTGTPAGGPTRVGESLGDLVAGVFASWAIGAALFARERTGRGRYVDVAMLDALVALQVTSLSLLTATGALPGRIGNRHPVSSPFDTYPTADGSIALAVASDGVFARFAVLVGRPDLPTDPRFGDDTSRTDHLAALQEITEKWSRARTTETALAEARAAGVPCAPLWDLEEALGSEQLRERGVLGTFTHPVIGPTPYLRQPVRFGTAPPRTDAAPSPDLGADREGVLAEWLA</sequence>
<dbReference type="PANTHER" id="PTHR48207">
    <property type="entry name" value="SUCCINATE--HYDROXYMETHYLGLUTARATE COA-TRANSFERASE"/>
    <property type="match status" value="1"/>
</dbReference>
<dbReference type="EC" id="2.8.3.-" evidence="3"/>
<comment type="caution">
    <text evidence="3">The sequence shown here is derived from an EMBL/GenBank/DDBJ whole genome shotgun (WGS) entry which is preliminary data.</text>
</comment>
<dbReference type="Pfam" id="PF02515">
    <property type="entry name" value="CoA_transf_3"/>
    <property type="match status" value="1"/>
</dbReference>
<dbReference type="AlphaFoldDB" id="A0ABD5E2A2"/>
<dbReference type="Proteomes" id="UP001183607">
    <property type="component" value="Unassembled WGS sequence"/>
</dbReference>
<proteinExistence type="predicted"/>
<gene>
    <name evidence="3" type="ORF">RM574_06335</name>
</gene>
<dbReference type="InterPro" id="IPR003673">
    <property type="entry name" value="CoA-Trfase_fam_III"/>
</dbReference>
<protein>
    <submittedName>
        <fullName evidence="3">CoA transferase</fullName>
        <ecNumber evidence="3">2.8.3.-</ecNumber>
    </submittedName>
</protein>
<dbReference type="RefSeq" id="WP_093854089.1">
    <property type="nucleotide sequence ID" value="NZ_JAVRER010000007.1"/>
</dbReference>
<organism evidence="3 4">
    <name type="scientific">Streptomyces evansiae</name>
    <dbReference type="NCBI Taxonomy" id="3075535"/>
    <lineage>
        <taxon>Bacteria</taxon>
        <taxon>Bacillati</taxon>
        <taxon>Actinomycetota</taxon>
        <taxon>Actinomycetes</taxon>
        <taxon>Kitasatosporales</taxon>
        <taxon>Streptomycetaceae</taxon>
        <taxon>Streptomyces</taxon>
    </lineage>
</organism>